<dbReference type="InterPro" id="IPR007861">
    <property type="entry name" value="DNA_mismatch_repair_MutS_clamp"/>
</dbReference>
<dbReference type="Pfam" id="PF05188">
    <property type="entry name" value="MutS_II"/>
    <property type="match status" value="1"/>
</dbReference>
<evidence type="ECO:0000256" key="8">
    <source>
        <dbReference type="ARBA" id="ARBA00024647"/>
    </source>
</evidence>
<dbReference type="CDD" id="cd03284">
    <property type="entry name" value="ABC_MutS1"/>
    <property type="match status" value="1"/>
</dbReference>
<dbReference type="InterPro" id="IPR045076">
    <property type="entry name" value="MutS"/>
</dbReference>
<dbReference type="Gene3D" id="6.10.140.430">
    <property type="match status" value="1"/>
</dbReference>
<keyword evidence="5 9" id="KW-0067">ATP-binding</keyword>
<evidence type="ECO:0000256" key="9">
    <source>
        <dbReference type="HAMAP-Rule" id="MF_00096"/>
    </source>
</evidence>
<dbReference type="Pfam" id="PF01624">
    <property type="entry name" value="MutS_I"/>
    <property type="match status" value="1"/>
</dbReference>
<dbReference type="GO" id="GO:0005524">
    <property type="term" value="F:ATP binding"/>
    <property type="evidence" value="ECO:0007669"/>
    <property type="project" value="UniProtKB-UniRule"/>
</dbReference>
<dbReference type="InterPro" id="IPR016151">
    <property type="entry name" value="DNA_mismatch_repair_MutS_N"/>
</dbReference>
<dbReference type="Gene3D" id="1.10.1420.10">
    <property type="match status" value="2"/>
</dbReference>
<keyword evidence="11" id="KW-0175">Coiled coil</keyword>
<dbReference type="PIRSF" id="PIRSF037677">
    <property type="entry name" value="DNA_mis_repair_Msh6"/>
    <property type="match status" value="1"/>
</dbReference>
<dbReference type="InterPro" id="IPR000432">
    <property type="entry name" value="DNA_mismatch_repair_MutS_C"/>
</dbReference>
<feature type="coiled-coil region" evidence="11">
    <location>
        <begin position="538"/>
        <end position="565"/>
    </location>
</feature>
<evidence type="ECO:0000256" key="6">
    <source>
        <dbReference type="ARBA" id="ARBA00023125"/>
    </source>
</evidence>
<dbReference type="InterPro" id="IPR007696">
    <property type="entry name" value="DNA_mismatch_repair_MutS_core"/>
</dbReference>
<reference evidence="13 14" key="1">
    <citation type="submission" date="2020-08" db="EMBL/GenBank/DDBJ databases">
        <title>Genomic Encyclopedia of Type Strains, Phase IV (KMG-IV): sequencing the most valuable type-strain genomes for metagenomic binning, comparative biology and taxonomic classification.</title>
        <authorList>
            <person name="Goeker M."/>
        </authorList>
    </citation>
    <scope>NUCLEOTIDE SEQUENCE [LARGE SCALE GENOMIC DNA]</scope>
    <source>
        <strain evidence="13 14">DSM 102134</strain>
    </source>
</reference>
<dbReference type="SUPFAM" id="SSF48334">
    <property type="entry name" value="DNA repair protein MutS, domain III"/>
    <property type="match status" value="1"/>
</dbReference>
<dbReference type="PROSITE" id="PS00486">
    <property type="entry name" value="DNA_MISMATCH_REPAIR_2"/>
    <property type="match status" value="1"/>
</dbReference>
<evidence type="ECO:0000313" key="14">
    <source>
        <dbReference type="Proteomes" id="UP000535501"/>
    </source>
</evidence>
<dbReference type="Gene3D" id="3.30.420.110">
    <property type="entry name" value="MutS, connector domain"/>
    <property type="match status" value="1"/>
</dbReference>
<feature type="domain" description="DNA mismatch repair proteins mutS family" evidence="12">
    <location>
        <begin position="736"/>
        <end position="752"/>
    </location>
</feature>
<evidence type="ECO:0000256" key="7">
    <source>
        <dbReference type="ARBA" id="ARBA00023204"/>
    </source>
</evidence>
<dbReference type="SMART" id="SM00534">
    <property type="entry name" value="MUTSac"/>
    <property type="match status" value="1"/>
</dbReference>
<gene>
    <name evidence="9" type="primary">mutS</name>
    <name evidence="13" type="ORF">HNQ75_001646</name>
</gene>
<protein>
    <recommendedName>
        <fullName evidence="2 9">DNA mismatch repair protein MutS</fullName>
    </recommendedName>
</protein>
<dbReference type="Gene3D" id="3.40.50.300">
    <property type="entry name" value="P-loop containing nucleotide triphosphate hydrolases"/>
    <property type="match status" value="1"/>
</dbReference>
<dbReference type="GO" id="GO:0140664">
    <property type="term" value="F:ATP-dependent DNA damage sensor activity"/>
    <property type="evidence" value="ECO:0007669"/>
    <property type="project" value="InterPro"/>
</dbReference>
<dbReference type="NCBIfam" id="NF003810">
    <property type="entry name" value="PRK05399.1"/>
    <property type="match status" value="1"/>
</dbReference>
<evidence type="ECO:0000313" key="13">
    <source>
        <dbReference type="EMBL" id="MBB6179678.1"/>
    </source>
</evidence>
<dbReference type="PANTHER" id="PTHR11361">
    <property type="entry name" value="DNA MISMATCH REPAIR PROTEIN MUTS FAMILY MEMBER"/>
    <property type="match status" value="1"/>
</dbReference>
<keyword evidence="3 9" id="KW-0547">Nucleotide-binding</keyword>
<dbReference type="NCBIfam" id="TIGR01070">
    <property type="entry name" value="mutS1"/>
    <property type="match status" value="1"/>
</dbReference>
<dbReference type="Gene3D" id="3.40.1170.10">
    <property type="entry name" value="DNA repair protein MutS, domain I"/>
    <property type="match status" value="1"/>
</dbReference>
<dbReference type="InterPro" id="IPR017261">
    <property type="entry name" value="DNA_mismatch_repair_MutS/MSH"/>
</dbReference>
<dbReference type="SMART" id="SM00533">
    <property type="entry name" value="MUTSd"/>
    <property type="match status" value="1"/>
</dbReference>
<evidence type="ECO:0000256" key="10">
    <source>
        <dbReference type="RuleBase" id="RU003756"/>
    </source>
</evidence>
<dbReference type="InterPro" id="IPR036678">
    <property type="entry name" value="MutS_con_dom_sf"/>
</dbReference>
<dbReference type="InterPro" id="IPR005748">
    <property type="entry name" value="DNA_mismatch_repair_MutS"/>
</dbReference>
<dbReference type="FunFam" id="3.40.1170.10:FF:000001">
    <property type="entry name" value="DNA mismatch repair protein MutS"/>
    <property type="match status" value="1"/>
</dbReference>
<dbReference type="InterPro" id="IPR036187">
    <property type="entry name" value="DNA_mismatch_repair_MutS_sf"/>
</dbReference>
<proteinExistence type="inferred from homology"/>
<dbReference type="Proteomes" id="UP000535501">
    <property type="component" value="Unassembled WGS sequence"/>
</dbReference>
<evidence type="ECO:0000256" key="2">
    <source>
        <dbReference type="ARBA" id="ARBA00021982"/>
    </source>
</evidence>
<accession>A0A7W9YWG0</accession>
<dbReference type="HAMAP" id="MF_00096">
    <property type="entry name" value="MutS"/>
    <property type="match status" value="1"/>
</dbReference>
<name>A0A7W9YWG0_9HYPH</name>
<evidence type="ECO:0000256" key="11">
    <source>
        <dbReference type="SAM" id="Coils"/>
    </source>
</evidence>
<comment type="similarity">
    <text evidence="1 9 10">Belongs to the DNA mismatch repair MutS family.</text>
</comment>
<dbReference type="InterPro" id="IPR007695">
    <property type="entry name" value="DNA_mismatch_repair_MutS-lik_N"/>
</dbReference>
<evidence type="ECO:0000256" key="4">
    <source>
        <dbReference type="ARBA" id="ARBA00022763"/>
    </source>
</evidence>
<sequence>MTQFERFSIDALTTAELATAESRASATPMMEQYIEIKANNPDSLLFYRMGDFYELFFEDAVEASRALGITLTRRGQHMGQDIPMCGVPIHAADDYLQKLISLGFRVAVCEQVEDPAEAKKRGSKSVVKRDVVRLVTPGTLTEEKLLSPSEPNYLMALARIRGGADPQLALAWIDISTGVFRLAETDQSRLLADILRIDPRELIVPDTMFHDAELKPVFDVLGKVAVPQPSVLFDSASAEGRIARYFSVGTLDGFGSFSRAEMAAAAAAVAYVEKTQISERPPLGIPERESAASTLFIDPATRGNLELTRTLSGDRDGTLLKAIDRTVTGGGARLLAERLMSPLTDPFQINRRLDSISFLIDEPSLCSELRAALKHVPDMPRALSRLALDRGGPRDLGAIRRGLEVSRAVAAFLEKSMLPEELAAALEDILSLPPSLEQRLAEMLAEDLPLLKRDGGFLREGADAELDEVRALRDQSRRIIAGLQLQYAEETGIRSLKIKHNNVLGYFIEVTAGSAGPMTDGPEAKARFIHRQTMANAMRFTTTELADLESRIANAADRALAIELAAFDRMVEAVTGEAEAIKKGARAIAVIDVAAALALLAEEWSYRRPTVDASRMFAIEGGRHPVVEQALRRQSEGPFIANDCDLSPSQEGEFGALWLLTGPNMGGKSTFLRQNALIAILAQMGSFVPASSAHIGVVDRLFSRVGASDDLARGRSTFMVEMVETAAILNQATDRSLVILDEIGRGTATFDGLSIAWAAVEHLHEVNRCRGLFATHFHELTVLSEKLNRLSNATMRVKEWDGEVVFLHEVGPGAADRSYGIQVARLAGLPASVVARARDVLTKLEDSDRKNPASQLIDDLPLFQVAVRREEQRRVGPSKVEEALKAINPDDMTPREALEALYLLRKQLPRD</sequence>
<dbReference type="EMBL" id="JACHEJ010000003">
    <property type="protein sequence ID" value="MBB6179678.1"/>
    <property type="molecule type" value="Genomic_DNA"/>
</dbReference>
<evidence type="ECO:0000259" key="12">
    <source>
        <dbReference type="PROSITE" id="PS00486"/>
    </source>
</evidence>
<evidence type="ECO:0000256" key="5">
    <source>
        <dbReference type="ARBA" id="ARBA00022840"/>
    </source>
</evidence>
<dbReference type="GO" id="GO:0005829">
    <property type="term" value="C:cytosol"/>
    <property type="evidence" value="ECO:0007669"/>
    <property type="project" value="TreeGrafter"/>
</dbReference>
<evidence type="ECO:0000256" key="3">
    <source>
        <dbReference type="ARBA" id="ARBA00022741"/>
    </source>
</evidence>
<dbReference type="InterPro" id="IPR027417">
    <property type="entry name" value="P-loop_NTPase"/>
</dbReference>
<dbReference type="SUPFAM" id="SSF53150">
    <property type="entry name" value="DNA repair protein MutS, domain II"/>
    <property type="match status" value="1"/>
</dbReference>
<keyword evidence="6 9" id="KW-0238">DNA-binding</keyword>
<organism evidence="13 14">
    <name type="scientific">Pseudorhizobium flavum</name>
    <dbReference type="NCBI Taxonomy" id="1335061"/>
    <lineage>
        <taxon>Bacteria</taxon>
        <taxon>Pseudomonadati</taxon>
        <taxon>Pseudomonadota</taxon>
        <taxon>Alphaproteobacteria</taxon>
        <taxon>Hyphomicrobiales</taxon>
        <taxon>Rhizobiaceae</taxon>
        <taxon>Rhizobium/Agrobacterium group</taxon>
        <taxon>Pseudorhizobium</taxon>
    </lineage>
</organism>
<dbReference type="Pfam" id="PF05192">
    <property type="entry name" value="MutS_III"/>
    <property type="match status" value="1"/>
</dbReference>
<dbReference type="GO" id="GO:0006298">
    <property type="term" value="P:mismatch repair"/>
    <property type="evidence" value="ECO:0007669"/>
    <property type="project" value="UniProtKB-UniRule"/>
</dbReference>
<dbReference type="InterPro" id="IPR007860">
    <property type="entry name" value="DNA_mmatch_repair_MutS_con_dom"/>
</dbReference>
<comment type="function">
    <text evidence="8 9">This protein is involved in the repair of mismatches in DNA. It is possible that it carries out the mismatch recognition step. This protein has a weak ATPase activity.</text>
</comment>
<dbReference type="Pfam" id="PF05190">
    <property type="entry name" value="MutS_IV"/>
    <property type="match status" value="1"/>
</dbReference>
<dbReference type="SUPFAM" id="SSF52540">
    <property type="entry name" value="P-loop containing nucleoside triphosphate hydrolases"/>
    <property type="match status" value="1"/>
</dbReference>
<dbReference type="SUPFAM" id="SSF55271">
    <property type="entry name" value="DNA repair protein MutS, domain I"/>
    <property type="match status" value="1"/>
</dbReference>
<keyword evidence="4 9" id="KW-0227">DNA damage</keyword>
<comment type="caution">
    <text evidence="13">The sequence shown here is derived from an EMBL/GenBank/DDBJ whole genome shotgun (WGS) entry which is preliminary data.</text>
</comment>
<dbReference type="PANTHER" id="PTHR11361:SF34">
    <property type="entry name" value="DNA MISMATCH REPAIR PROTEIN MSH1, MITOCHONDRIAL"/>
    <property type="match status" value="1"/>
</dbReference>
<dbReference type="GO" id="GO:0003684">
    <property type="term" value="F:damaged DNA binding"/>
    <property type="evidence" value="ECO:0007669"/>
    <property type="project" value="UniProtKB-UniRule"/>
</dbReference>
<dbReference type="AlphaFoldDB" id="A0A7W9YWG0"/>
<keyword evidence="7 9" id="KW-0234">DNA repair</keyword>
<feature type="binding site" evidence="9">
    <location>
        <begin position="662"/>
        <end position="669"/>
    </location>
    <ligand>
        <name>ATP</name>
        <dbReference type="ChEBI" id="CHEBI:30616"/>
    </ligand>
</feature>
<dbReference type="Pfam" id="PF00488">
    <property type="entry name" value="MutS_V"/>
    <property type="match status" value="1"/>
</dbReference>
<keyword evidence="14" id="KW-1185">Reference proteome</keyword>
<evidence type="ECO:0000256" key="1">
    <source>
        <dbReference type="ARBA" id="ARBA00006271"/>
    </source>
</evidence>
<dbReference type="GO" id="GO:0030983">
    <property type="term" value="F:mismatched DNA binding"/>
    <property type="evidence" value="ECO:0007669"/>
    <property type="project" value="InterPro"/>
</dbReference>